<dbReference type="PROSITE" id="PS51186">
    <property type="entry name" value="GNAT"/>
    <property type="match status" value="1"/>
</dbReference>
<organism evidence="1 2">
    <name type="scientific">Serratia odorifera</name>
    <dbReference type="NCBI Taxonomy" id="618"/>
    <lineage>
        <taxon>Bacteria</taxon>
        <taxon>Pseudomonadati</taxon>
        <taxon>Pseudomonadota</taxon>
        <taxon>Gammaproteobacteria</taxon>
        <taxon>Enterobacterales</taxon>
        <taxon>Yersiniaceae</taxon>
        <taxon>Serratia</taxon>
    </lineage>
</organism>
<dbReference type="EMBL" id="LR134117">
    <property type="protein sequence ID" value="VDZ64225.1"/>
    <property type="molecule type" value="Genomic_DNA"/>
</dbReference>
<dbReference type="Proteomes" id="UP000281391">
    <property type="component" value="Chromosome"/>
</dbReference>
<accession>A0A3S4E6K0</accession>
<dbReference type="Pfam" id="PF13302">
    <property type="entry name" value="Acetyltransf_3"/>
    <property type="match status" value="1"/>
</dbReference>
<proteinExistence type="predicted"/>
<dbReference type="FunFam" id="3.40.630.30:FF:000047">
    <property type="entry name" value="Acetyltransferase, GNAT family"/>
    <property type="match status" value="1"/>
</dbReference>
<dbReference type="AlphaFoldDB" id="A0A3S4E6K0"/>
<dbReference type="PANTHER" id="PTHR43441:SF2">
    <property type="entry name" value="FAMILY ACETYLTRANSFERASE, PUTATIVE (AFU_ORTHOLOGUE AFUA_7G00850)-RELATED"/>
    <property type="match status" value="1"/>
</dbReference>
<gene>
    <name evidence="1" type="ORF">NCTC11214_04866</name>
</gene>
<dbReference type="GO" id="GO:0005737">
    <property type="term" value="C:cytoplasm"/>
    <property type="evidence" value="ECO:0007669"/>
    <property type="project" value="TreeGrafter"/>
</dbReference>
<sequence>MAINHYGQPIGEALTDWQAVNRPDALALNGTFCRLVALDAPRDYRGLFDAYQRAADDRDWTYLPAERPDSLQAMLQHLQALQADPSLVSYTVCDPVSGEPLGTVALMRIDPANGVLEIGHVNWSPAMKQRPSASEAIFLLLRYAFNQLGYRRCEWKCDSLNAPSRRAALRFGFVYEGQFKCAIVIKGRNRDTDWFAITRDRWPTIERGFARWLAADNFTPDGQQKTRLQALFD</sequence>
<dbReference type="InterPro" id="IPR016181">
    <property type="entry name" value="Acyl_CoA_acyltransferase"/>
</dbReference>
<dbReference type="SUPFAM" id="SSF55729">
    <property type="entry name" value="Acyl-CoA N-acyltransferases (Nat)"/>
    <property type="match status" value="1"/>
</dbReference>
<dbReference type="InterPro" id="IPR000182">
    <property type="entry name" value="GNAT_dom"/>
</dbReference>
<dbReference type="KEGG" id="sof:NCTC11214_04866"/>
<protein>
    <submittedName>
        <fullName evidence="1">Uncharacterized protein</fullName>
    </submittedName>
</protein>
<dbReference type="RefSeq" id="WP_004964150.1">
    <property type="nucleotide sequence ID" value="NZ_JAEKCK010000001.1"/>
</dbReference>
<dbReference type="GO" id="GO:1990189">
    <property type="term" value="F:protein N-terminal-serine acetyltransferase activity"/>
    <property type="evidence" value="ECO:0007669"/>
    <property type="project" value="TreeGrafter"/>
</dbReference>
<dbReference type="Gene3D" id="3.40.630.30">
    <property type="match status" value="1"/>
</dbReference>
<reference evidence="1 2" key="1">
    <citation type="submission" date="2018-12" db="EMBL/GenBank/DDBJ databases">
        <authorList>
            <consortium name="Pathogen Informatics"/>
        </authorList>
    </citation>
    <scope>NUCLEOTIDE SEQUENCE [LARGE SCALE GENOMIC DNA]</scope>
    <source>
        <strain evidence="1 2">NCTC11214</strain>
    </source>
</reference>
<evidence type="ECO:0000313" key="1">
    <source>
        <dbReference type="EMBL" id="VDZ64225.1"/>
    </source>
</evidence>
<dbReference type="GO" id="GO:0008999">
    <property type="term" value="F:protein-N-terminal-alanine acetyltransferase activity"/>
    <property type="evidence" value="ECO:0007669"/>
    <property type="project" value="TreeGrafter"/>
</dbReference>
<evidence type="ECO:0000313" key="2">
    <source>
        <dbReference type="Proteomes" id="UP000281391"/>
    </source>
</evidence>
<name>A0A3S4E6K0_SEROD</name>
<dbReference type="InterPro" id="IPR051908">
    <property type="entry name" value="Ribosomal_N-acetyltransferase"/>
</dbReference>
<dbReference type="PANTHER" id="PTHR43441">
    <property type="entry name" value="RIBOSOMAL-PROTEIN-SERINE ACETYLTRANSFERASE"/>
    <property type="match status" value="1"/>
</dbReference>